<accession>A0ABW2XW26</accession>
<dbReference type="PANTHER" id="PTHR34861">
    <property type="match status" value="1"/>
</dbReference>
<reference evidence="3" key="1">
    <citation type="journal article" date="2019" name="Int. J. Syst. Evol. Microbiol.">
        <title>The Global Catalogue of Microorganisms (GCM) 10K type strain sequencing project: providing services to taxonomists for standard genome sequencing and annotation.</title>
        <authorList>
            <consortium name="The Broad Institute Genomics Platform"/>
            <consortium name="The Broad Institute Genome Sequencing Center for Infectious Disease"/>
            <person name="Wu L."/>
            <person name="Ma J."/>
        </authorList>
    </citation>
    <scope>NUCLEOTIDE SEQUENCE [LARGE SCALE GENOMIC DNA]</scope>
    <source>
        <strain evidence="3">JCM 9371</strain>
    </source>
</reference>
<sequence length="332" mass="36085">MSDRTSADRTEGAADVKLPSYDELPSAPDGGRSGWGVFGADDQLGLVNLLIPERAAAAAKLVRRGVSFPLDAPWGMFSPPLNSNRGNPRHHLIAQPGGIGFDDVWDNVYPQAGSQWDSLAHIGYSREVYYNGATADDIRAGRRNTVDRWAEHGITGRGVLLDMPAAMRELGRPYDPGTTVEFGRRELEVAREIAGVEYRPGDILLLHTGFTGWYADQGDDVRKRLPRDLRAPGLEHTEDVCRYLWDSHAAAIASDTFAVEAWPADTTPEAAPFGFIHQMLIGSFGMALGELWWLRDLAEDCAADGVYEGMLVSVPARAPGGIASAPNAVFLK</sequence>
<dbReference type="Gene3D" id="3.50.30.50">
    <property type="entry name" value="Putative cyclase"/>
    <property type="match status" value="1"/>
</dbReference>
<comment type="caution">
    <text evidence="2">The sequence shown here is derived from an EMBL/GenBank/DDBJ whole genome shotgun (WGS) entry which is preliminary data.</text>
</comment>
<dbReference type="InterPro" id="IPR037175">
    <property type="entry name" value="KFase_sf"/>
</dbReference>
<organism evidence="2 3">
    <name type="scientific">Actinomadura fibrosa</name>
    <dbReference type="NCBI Taxonomy" id="111802"/>
    <lineage>
        <taxon>Bacteria</taxon>
        <taxon>Bacillati</taxon>
        <taxon>Actinomycetota</taxon>
        <taxon>Actinomycetes</taxon>
        <taxon>Streptosporangiales</taxon>
        <taxon>Thermomonosporaceae</taxon>
        <taxon>Actinomadura</taxon>
    </lineage>
</organism>
<keyword evidence="3" id="KW-1185">Reference proteome</keyword>
<dbReference type="SUPFAM" id="SSF102198">
    <property type="entry name" value="Putative cyclase"/>
    <property type="match status" value="1"/>
</dbReference>
<evidence type="ECO:0000313" key="3">
    <source>
        <dbReference type="Proteomes" id="UP001597063"/>
    </source>
</evidence>
<dbReference type="RefSeq" id="WP_131756509.1">
    <property type="nucleotide sequence ID" value="NZ_CAACUY010000017.1"/>
</dbReference>
<name>A0ABW2XW26_9ACTN</name>
<evidence type="ECO:0000313" key="2">
    <source>
        <dbReference type="EMBL" id="MFD0689668.1"/>
    </source>
</evidence>
<dbReference type="Proteomes" id="UP001597063">
    <property type="component" value="Unassembled WGS sequence"/>
</dbReference>
<protein>
    <submittedName>
        <fullName evidence="2">Cyclase family protein</fullName>
    </submittedName>
</protein>
<feature type="compositionally biased region" description="Basic and acidic residues" evidence="1">
    <location>
        <begin position="1"/>
        <end position="14"/>
    </location>
</feature>
<gene>
    <name evidence="2" type="ORF">ACFQZM_34635</name>
</gene>
<evidence type="ECO:0000256" key="1">
    <source>
        <dbReference type="SAM" id="MobiDB-lite"/>
    </source>
</evidence>
<proteinExistence type="predicted"/>
<dbReference type="Pfam" id="PF04199">
    <property type="entry name" value="Cyclase"/>
    <property type="match status" value="1"/>
</dbReference>
<dbReference type="EMBL" id="JBHTGP010000018">
    <property type="protein sequence ID" value="MFD0689668.1"/>
    <property type="molecule type" value="Genomic_DNA"/>
</dbReference>
<dbReference type="InterPro" id="IPR007325">
    <property type="entry name" value="KFase/CYL"/>
</dbReference>
<feature type="region of interest" description="Disordered" evidence="1">
    <location>
        <begin position="1"/>
        <end position="28"/>
    </location>
</feature>